<dbReference type="Pfam" id="PF00675">
    <property type="entry name" value="Peptidase_M16"/>
    <property type="match status" value="1"/>
</dbReference>
<protein>
    <recommendedName>
        <fullName evidence="5">Insulinase family protein</fullName>
    </recommendedName>
</protein>
<name>A0AAV9J0D8_CYACA</name>
<dbReference type="GO" id="GO:0046872">
    <property type="term" value="F:metal ion binding"/>
    <property type="evidence" value="ECO:0007669"/>
    <property type="project" value="InterPro"/>
</dbReference>
<dbReference type="InterPro" id="IPR007863">
    <property type="entry name" value="Peptidase_M16_C"/>
</dbReference>
<evidence type="ECO:0000313" key="3">
    <source>
        <dbReference type="EMBL" id="KAK4538048.1"/>
    </source>
</evidence>
<dbReference type="SUPFAM" id="SSF63411">
    <property type="entry name" value="LuxS/MPP-like metallohydrolase"/>
    <property type="match status" value="2"/>
</dbReference>
<dbReference type="Proteomes" id="UP001301350">
    <property type="component" value="Unassembled WGS sequence"/>
</dbReference>
<sequence>MGFIGSQVDVQRRQNARRGRSVEVVCRASKAPARLFSVGQRLCAACSQGLWTAATLGVIASSLANVSAAAEESSVACRSAFTEPPALSAAASVTLPPPAQLPPLEPLERLTLPNGLSAFLVEDDEVPLVDGYVIMRAGSVWDPPDRIGLGALTAATLRLGGSVTHPKAELDRYLEEHAASIEASVGLLTLQISFQCAPEDAEPVLRAVASLVRAPLFPPSSLELAQEQARSLIARRNDDPSNIVQREVRKLVYGGESPVAREATLDTVNRIRREDVLRFHARHVAPDAGALVAIHGQWRTADMKRAVEECFGDWRRGLVDASSPPLSPASIVTAPASSPQVIYLADKPEMTQAHVAIAALGGEYRDPLYPPLEVINQLMNGLGGRLMNDLRTRAGLAYSVYGVWAPRYSYPGVFVAGGETKTDSVWQLLRGVRDEFRRLRQEPIPAEELAYAKESILNSMVFELAPGKAEMLRRLVQYTMYGYPEDFLYRVRAAVEQVTAEQVLQAAQTRIRDDRCFALVLGNRRELEAVLRTAAERVEVRPLSIE</sequence>
<accession>A0AAV9J0D8</accession>
<dbReference type="Gene3D" id="3.30.830.10">
    <property type="entry name" value="Metalloenzyme, LuxS/M16 peptidase-like"/>
    <property type="match status" value="2"/>
</dbReference>
<dbReference type="InterPro" id="IPR011765">
    <property type="entry name" value="Pept_M16_N"/>
</dbReference>
<feature type="domain" description="Peptidase M16 N-terminal" evidence="1">
    <location>
        <begin position="133"/>
        <end position="253"/>
    </location>
</feature>
<evidence type="ECO:0000259" key="2">
    <source>
        <dbReference type="Pfam" id="PF05193"/>
    </source>
</evidence>
<dbReference type="PANTHER" id="PTHR11851">
    <property type="entry name" value="METALLOPROTEASE"/>
    <property type="match status" value="1"/>
</dbReference>
<dbReference type="AlphaFoldDB" id="A0AAV9J0D8"/>
<dbReference type="EMBL" id="JANCYW010000015">
    <property type="protein sequence ID" value="KAK4538048.1"/>
    <property type="molecule type" value="Genomic_DNA"/>
</dbReference>
<dbReference type="InterPro" id="IPR011249">
    <property type="entry name" value="Metalloenz_LuxS/M16"/>
</dbReference>
<reference evidence="3 4" key="1">
    <citation type="submission" date="2022-07" db="EMBL/GenBank/DDBJ databases">
        <title>Genome-wide signatures of adaptation to extreme environments.</title>
        <authorList>
            <person name="Cho C.H."/>
            <person name="Yoon H.S."/>
        </authorList>
    </citation>
    <scope>NUCLEOTIDE SEQUENCE [LARGE SCALE GENOMIC DNA]</scope>
    <source>
        <strain evidence="3 4">DBV 063 E5</strain>
    </source>
</reference>
<evidence type="ECO:0000259" key="1">
    <source>
        <dbReference type="Pfam" id="PF00675"/>
    </source>
</evidence>
<evidence type="ECO:0008006" key="5">
    <source>
        <dbReference type="Google" id="ProtNLM"/>
    </source>
</evidence>
<gene>
    <name evidence="3" type="ORF">CDCA_CDCA15G4073</name>
</gene>
<dbReference type="InterPro" id="IPR050361">
    <property type="entry name" value="MPP/UQCRC_Complex"/>
</dbReference>
<keyword evidence="4" id="KW-1185">Reference proteome</keyword>
<dbReference type="PANTHER" id="PTHR11851:SF225">
    <property type="entry name" value="NON-PEPTIDASE HOMOLOG YMXG"/>
    <property type="match status" value="1"/>
</dbReference>
<proteinExistence type="predicted"/>
<evidence type="ECO:0000313" key="4">
    <source>
        <dbReference type="Proteomes" id="UP001301350"/>
    </source>
</evidence>
<organism evidence="3 4">
    <name type="scientific">Cyanidium caldarium</name>
    <name type="common">Red alga</name>
    <dbReference type="NCBI Taxonomy" id="2771"/>
    <lineage>
        <taxon>Eukaryota</taxon>
        <taxon>Rhodophyta</taxon>
        <taxon>Bangiophyceae</taxon>
        <taxon>Cyanidiales</taxon>
        <taxon>Cyanidiaceae</taxon>
        <taxon>Cyanidium</taxon>
    </lineage>
</organism>
<feature type="domain" description="Peptidase M16 C-terminal" evidence="2">
    <location>
        <begin position="271"/>
        <end position="455"/>
    </location>
</feature>
<dbReference type="Pfam" id="PF05193">
    <property type="entry name" value="Peptidase_M16_C"/>
    <property type="match status" value="1"/>
</dbReference>
<comment type="caution">
    <text evidence="3">The sequence shown here is derived from an EMBL/GenBank/DDBJ whole genome shotgun (WGS) entry which is preliminary data.</text>
</comment>